<dbReference type="InterPro" id="IPR029058">
    <property type="entry name" value="AB_hydrolase_fold"/>
</dbReference>
<keyword evidence="3" id="KW-1185">Reference proteome</keyword>
<dbReference type="Proteomes" id="UP000616779">
    <property type="component" value="Unassembled WGS sequence"/>
</dbReference>
<comment type="caution">
    <text evidence="2">The sequence shown here is derived from an EMBL/GenBank/DDBJ whole genome shotgun (WGS) entry which is preliminary data.</text>
</comment>
<accession>A0ABX1Y4A9</accession>
<gene>
    <name evidence="2" type="ORF">GC098_30885</name>
</gene>
<name>A0ABX1Y4A9_9BACL</name>
<dbReference type="InterPro" id="IPR001375">
    <property type="entry name" value="Peptidase_S9_cat"/>
</dbReference>
<proteinExistence type="predicted"/>
<evidence type="ECO:0000259" key="1">
    <source>
        <dbReference type="Pfam" id="PF00326"/>
    </source>
</evidence>
<reference evidence="2 3" key="1">
    <citation type="submission" date="2019-10" db="EMBL/GenBank/DDBJ databases">
        <title>Description of Paenibacillus terrestris sp. nov.</title>
        <authorList>
            <person name="Carlier A."/>
            <person name="Qi S."/>
        </authorList>
    </citation>
    <scope>NUCLEOTIDE SEQUENCE [LARGE SCALE GENOMIC DNA]</scope>
    <source>
        <strain evidence="2 3">LMG 31458</strain>
    </source>
</reference>
<sequence>MHAFVRNDDILGDLFLPEPKNANGIGIVWCPGLPNTPTAEDMAAPLSNAGFVVLQARYPGSWQSFGKFGPSSSIQGAIKGLELLSKSRAIDLATENVVEWSCNRLVLVGNSYGGGVAACTLALTDLAASAVLFCPLLDPANQNSYTTQPENDLTTLLPYLKRCHENVFRDIDEGEWSDFLKGKSILNPSKYIETLRNRKLLLVHGQEDKTICPSHTQDYYNNLIAIGATKTEIFLVDGVGHGKVLRSKTWEYWTNWIPTALTFCHPQGVSSNYRHMYKILCNLHIHKRHKTMIITRCSMDCDTIHRTSTKGQHRAVLFCRSTSKGGASFVVIL</sequence>
<dbReference type="RefSeq" id="WP_171647636.1">
    <property type="nucleotide sequence ID" value="NZ_WHOA01000224.1"/>
</dbReference>
<protein>
    <submittedName>
        <fullName evidence="2">Prolyl oligopeptidase family serine peptidase</fullName>
    </submittedName>
</protein>
<dbReference type="SUPFAM" id="SSF53474">
    <property type="entry name" value="alpha/beta-Hydrolases"/>
    <property type="match status" value="1"/>
</dbReference>
<evidence type="ECO:0000313" key="2">
    <source>
        <dbReference type="EMBL" id="NOU75722.1"/>
    </source>
</evidence>
<evidence type="ECO:0000313" key="3">
    <source>
        <dbReference type="Proteomes" id="UP000616779"/>
    </source>
</evidence>
<feature type="domain" description="Peptidase S9 prolyl oligopeptidase catalytic" evidence="1">
    <location>
        <begin position="44"/>
        <end position="242"/>
    </location>
</feature>
<dbReference type="Pfam" id="PF00326">
    <property type="entry name" value="Peptidase_S9"/>
    <property type="match status" value="1"/>
</dbReference>
<organism evidence="2 3">
    <name type="scientific">Paenibacillus phytorum</name>
    <dbReference type="NCBI Taxonomy" id="2654977"/>
    <lineage>
        <taxon>Bacteria</taxon>
        <taxon>Bacillati</taxon>
        <taxon>Bacillota</taxon>
        <taxon>Bacilli</taxon>
        <taxon>Bacillales</taxon>
        <taxon>Paenibacillaceae</taxon>
        <taxon>Paenibacillus</taxon>
    </lineage>
</organism>
<dbReference type="Gene3D" id="3.40.50.1820">
    <property type="entry name" value="alpha/beta hydrolase"/>
    <property type="match status" value="1"/>
</dbReference>
<dbReference type="EMBL" id="WHOA01000224">
    <property type="protein sequence ID" value="NOU75722.1"/>
    <property type="molecule type" value="Genomic_DNA"/>
</dbReference>